<evidence type="ECO:0000313" key="4">
    <source>
        <dbReference type="EMBL" id="PDH37237.1"/>
    </source>
</evidence>
<evidence type="ECO:0000256" key="1">
    <source>
        <dbReference type="ARBA" id="ARBA00023002"/>
    </source>
</evidence>
<evidence type="ECO:0000313" key="5">
    <source>
        <dbReference type="Proteomes" id="UP000219327"/>
    </source>
</evidence>
<sequence>MTGVWLSIAPLKKNSRASIHVMARTGRTGRAPAALFQFGSAFRIGLTMKIGISITSAHDLSNIGDVRTGARWMIERAAAARQAGLDSLFIGDHHVTGTPYYQNTPMLGRLLAEWGDADVGALYILPLWQPVLLAEQVATLASIAEGRFIMQCGLGRGEDQFSAMGRDIRFRPSAFEECLNSLRQLWRGETVSSNGRNKFGPATIAPLPPEPIDVWIGANATVAIERAARMGDAWLAEPSLNIEQARAAFNTYRQARELLGLPIPETVAIRRDIHVAEHPNEADLIRQQVNQTGYRGFSTDALIIGDPDQMAAEFRQLQEIGYTDVIVRSLHPYQGHTIASLQRLSRVKAQLE</sequence>
<proteinExistence type="predicted"/>
<name>A0A2A5WLU2_9GAMM</name>
<comment type="caution">
    <text evidence="4">The sequence shown here is derived from an EMBL/GenBank/DDBJ whole genome shotgun (WGS) entry which is preliminary data.</text>
</comment>
<reference evidence="4 5" key="1">
    <citation type="submission" date="2017-08" db="EMBL/GenBank/DDBJ databases">
        <title>Fine stratification of microbial communities through a metagenomic profile of the photic zone.</title>
        <authorList>
            <person name="Haro-Moreno J.M."/>
            <person name="Lopez-Perez M."/>
            <person name="De La Torre J."/>
            <person name="Picazo A."/>
            <person name="Camacho A."/>
            <person name="Rodriguez-Valera F."/>
        </authorList>
    </citation>
    <scope>NUCLEOTIDE SEQUENCE [LARGE SCALE GENOMIC DNA]</scope>
    <source>
        <strain evidence="4">MED-G24</strain>
    </source>
</reference>
<evidence type="ECO:0000259" key="3">
    <source>
        <dbReference type="Pfam" id="PF00296"/>
    </source>
</evidence>
<dbReference type="EMBL" id="NTKD01000051">
    <property type="protein sequence ID" value="PDH37237.1"/>
    <property type="molecule type" value="Genomic_DNA"/>
</dbReference>
<keyword evidence="2" id="KW-0503">Monooxygenase</keyword>
<dbReference type="PANTHER" id="PTHR30137">
    <property type="entry name" value="LUCIFERASE-LIKE MONOOXYGENASE"/>
    <property type="match status" value="1"/>
</dbReference>
<protein>
    <recommendedName>
        <fullName evidence="3">Luciferase-like domain-containing protein</fullName>
    </recommendedName>
</protein>
<keyword evidence="1" id="KW-0560">Oxidoreductase</keyword>
<dbReference type="Gene3D" id="3.20.20.30">
    <property type="entry name" value="Luciferase-like domain"/>
    <property type="match status" value="1"/>
</dbReference>
<dbReference type="AlphaFoldDB" id="A0A2A5WLU2"/>
<evidence type="ECO:0000256" key="2">
    <source>
        <dbReference type="ARBA" id="ARBA00023033"/>
    </source>
</evidence>
<organism evidence="4 5">
    <name type="scientific">OM182 bacterium MED-G24</name>
    <dbReference type="NCBI Taxonomy" id="1986255"/>
    <lineage>
        <taxon>Bacteria</taxon>
        <taxon>Pseudomonadati</taxon>
        <taxon>Pseudomonadota</taxon>
        <taxon>Gammaproteobacteria</taxon>
        <taxon>OMG group</taxon>
        <taxon>OM182 clade</taxon>
    </lineage>
</organism>
<dbReference type="GO" id="GO:0004497">
    <property type="term" value="F:monooxygenase activity"/>
    <property type="evidence" value="ECO:0007669"/>
    <property type="project" value="UniProtKB-KW"/>
</dbReference>
<accession>A0A2A5WLU2</accession>
<dbReference type="InterPro" id="IPR036661">
    <property type="entry name" value="Luciferase-like_sf"/>
</dbReference>
<gene>
    <name evidence="4" type="ORF">CNE99_08415</name>
</gene>
<dbReference type="Proteomes" id="UP000219327">
    <property type="component" value="Unassembled WGS sequence"/>
</dbReference>
<dbReference type="GO" id="GO:0016705">
    <property type="term" value="F:oxidoreductase activity, acting on paired donors, with incorporation or reduction of molecular oxygen"/>
    <property type="evidence" value="ECO:0007669"/>
    <property type="project" value="InterPro"/>
</dbReference>
<dbReference type="SUPFAM" id="SSF51679">
    <property type="entry name" value="Bacterial luciferase-like"/>
    <property type="match status" value="1"/>
</dbReference>
<dbReference type="Pfam" id="PF00296">
    <property type="entry name" value="Bac_luciferase"/>
    <property type="match status" value="1"/>
</dbReference>
<dbReference type="InterPro" id="IPR050766">
    <property type="entry name" value="Bact_Lucif_Oxidored"/>
</dbReference>
<dbReference type="PANTHER" id="PTHR30137:SF8">
    <property type="entry name" value="BLR5498 PROTEIN"/>
    <property type="match status" value="1"/>
</dbReference>
<feature type="domain" description="Luciferase-like" evidence="3">
    <location>
        <begin position="48"/>
        <end position="282"/>
    </location>
</feature>
<dbReference type="InterPro" id="IPR011251">
    <property type="entry name" value="Luciferase-like_dom"/>
</dbReference>
<dbReference type="GO" id="GO:0005829">
    <property type="term" value="C:cytosol"/>
    <property type="evidence" value="ECO:0007669"/>
    <property type="project" value="TreeGrafter"/>
</dbReference>